<evidence type="ECO:0000313" key="2">
    <source>
        <dbReference type="Proteomes" id="UP000076595"/>
    </source>
</evidence>
<protein>
    <submittedName>
        <fullName evidence="1">Uncharacterized protein</fullName>
    </submittedName>
</protein>
<keyword evidence="2" id="KW-1185">Reference proteome</keyword>
<name>A0ABM6AMW3_9PROT</name>
<proteinExistence type="predicted"/>
<reference evidence="1 2" key="1">
    <citation type="submission" date="2015-03" db="EMBL/GenBank/DDBJ databases">
        <title>Genome study of Acetobacter sp. SLV-7.</title>
        <authorList>
            <person name="Cho G.Y."/>
            <person name="Jeon C.O."/>
        </authorList>
    </citation>
    <scope>NUCLEOTIDE SEQUENCE [LARGE SCALE GENOMIC DNA]</scope>
    <source>
        <strain evidence="1 2">SLV-7</strain>
    </source>
</reference>
<sequence length="146" mass="16067">MWLEEKGKPAVEVASSCGLLNKLHTNGVIGDAEVTAAQMWARDYETGIMGAKDPEASSKGGNPDPEYALLSRIAAADRCRYVVKCLGKRSEDFLYSFLIDHMSISQVAGQRKRDRRQISGAIELLLGQLADVYADMPGKMWFNKIG</sequence>
<dbReference type="EMBL" id="CP011120">
    <property type="protein sequence ID" value="ANA15022.1"/>
    <property type="molecule type" value="Genomic_DNA"/>
</dbReference>
<evidence type="ECO:0000313" key="1">
    <source>
        <dbReference type="EMBL" id="ANA15022.1"/>
    </source>
</evidence>
<gene>
    <name evidence="1" type="ORF">WG31_09360</name>
</gene>
<organism evidence="1 2">
    <name type="scientific">Acetobacter oryzifermentans</name>
    <dbReference type="NCBI Taxonomy" id="1633874"/>
    <lineage>
        <taxon>Bacteria</taxon>
        <taxon>Pseudomonadati</taxon>
        <taxon>Pseudomonadota</taxon>
        <taxon>Alphaproteobacteria</taxon>
        <taxon>Acetobacterales</taxon>
        <taxon>Acetobacteraceae</taxon>
        <taxon>Acetobacter</taxon>
    </lineage>
</organism>
<accession>A0ABM6AMW3</accession>
<dbReference type="Proteomes" id="UP000076595">
    <property type="component" value="Chromosome"/>
</dbReference>